<evidence type="ECO:0000259" key="5">
    <source>
        <dbReference type="PROSITE" id="PS50043"/>
    </source>
</evidence>
<comment type="caution">
    <text evidence="6">The sequence shown here is derived from an EMBL/GenBank/DDBJ whole genome shotgun (WGS) entry which is preliminary data.</text>
</comment>
<keyword evidence="1" id="KW-0805">Transcription regulation</keyword>
<evidence type="ECO:0000313" key="6">
    <source>
        <dbReference type="EMBL" id="MER6979790.1"/>
    </source>
</evidence>
<dbReference type="PANTHER" id="PTHR44688">
    <property type="entry name" value="DNA-BINDING TRANSCRIPTIONAL ACTIVATOR DEVR_DOSR"/>
    <property type="match status" value="1"/>
</dbReference>
<proteinExistence type="predicted"/>
<reference evidence="6 7" key="1">
    <citation type="submission" date="2024-06" db="EMBL/GenBank/DDBJ databases">
        <title>The Natural Products Discovery Center: Release of the First 8490 Sequenced Strains for Exploring Actinobacteria Biosynthetic Diversity.</title>
        <authorList>
            <person name="Kalkreuter E."/>
            <person name="Kautsar S.A."/>
            <person name="Yang D."/>
            <person name="Bader C.D."/>
            <person name="Teijaro C.N."/>
            <person name="Fluegel L."/>
            <person name="Davis C.M."/>
            <person name="Simpson J.R."/>
            <person name="Lauterbach L."/>
            <person name="Steele A.D."/>
            <person name="Gui C."/>
            <person name="Meng S."/>
            <person name="Li G."/>
            <person name="Viehrig K."/>
            <person name="Ye F."/>
            <person name="Su P."/>
            <person name="Kiefer A.F."/>
            <person name="Nichols A."/>
            <person name="Cepeda A.J."/>
            <person name="Yan W."/>
            <person name="Fan B."/>
            <person name="Jiang Y."/>
            <person name="Adhikari A."/>
            <person name="Zheng C.-J."/>
            <person name="Schuster L."/>
            <person name="Cowan T.M."/>
            <person name="Smanski M.J."/>
            <person name="Chevrette M.G."/>
            <person name="De Carvalho L.P.S."/>
            <person name="Shen B."/>
        </authorList>
    </citation>
    <scope>NUCLEOTIDE SEQUENCE [LARGE SCALE GENOMIC DNA]</scope>
    <source>
        <strain evidence="6 7">NPDC000634</strain>
    </source>
</reference>
<feature type="compositionally biased region" description="Pro residues" evidence="4">
    <location>
        <begin position="58"/>
        <end position="67"/>
    </location>
</feature>
<dbReference type="CDD" id="cd06170">
    <property type="entry name" value="LuxR_C_like"/>
    <property type="match status" value="1"/>
</dbReference>
<dbReference type="PANTHER" id="PTHR44688:SF16">
    <property type="entry name" value="DNA-BINDING TRANSCRIPTIONAL ACTIVATOR DEVR_DOSR"/>
    <property type="match status" value="1"/>
</dbReference>
<dbReference type="PROSITE" id="PS00622">
    <property type="entry name" value="HTH_LUXR_1"/>
    <property type="match status" value="1"/>
</dbReference>
<dbReference type="Proteomes" id="UP001458415">
    <property type="component" value="Unassembled WGS sequence"/>
</dbReference>
<evidence type="ECO:0000256" key="3">
    <source>
        <dbReference type="ARBA" id="ARBA00023163"/>
    </source>
</evidence>
<dbReference type="Pfam" id="PF00196">
    <property type="entry name" value="GerE"/>
    <property type="match status" value="1"/>
</dbReference>
<accession>A0ABV1W6N2</accession>
<feature type="non-terminal residue" evidence="6">
    <location>
        <position position="86"/>
    </location>
</feature>
<dbReference type="InterPro" id="IPR000792">
    <property type="entry name" value="Tscrpt_reg_LuxR_C"/>
</dbReference>
<dbReference type="PROSITE" id="PS50043">
    <property type="entry name" value="HTH_LUXR_2"/>
    <property type="match status" value="1"/>
</dbReference>
<evidence type="ECO:0000256" key="2">
    <source>
        <dbReference type="ARBA" id="ARBA00023125"/>
    </source>
</evidence>
<dbReference type="SMART" id="SM00421">
    <property type="entry name" value="HTH_LUXR"/>
    <property type="match status" value="1"/>
</dbReference>
<dbReference type="InterPro" id="IPR016032">
    <property type="entry name" value="Sig_transdc_resp-reg_C-effctor"/>
</dbReference>
<dbReference type="EMBL" id="JBEPCU010000433">
    <property type="protein sequence ID" value="MER6979790.1"/>
    <property type="molecule type" value="Genomic_DNA"/>
</dbReference>
<name>A0ABV1W6N2_9ACTN</name>
<dbReference type="PRINTS" id="PR00038">
    <property type="entry name" value="HTHLUXR"/>
</dbReference>
<dbReference type="InterPro" id="IPR036388">
    <property type="entry name" value="WH-like_DNA-bd_sf"/>
</dbReference>
<evidence type="ECO:0000256" key="4">
    <source>
        <dbReference type="SAM" id="MobiDB-lite"/>
    </source>
</evidence>
<sequence length="86" mass="9428">MGRTNPEIAAELNLARNTVKTYLQAAMHKLGARNRVEAIAKAGEETVVVRSCRSRGRPSPPQGPPRRLPVRRTASESPGRGARRSR</sequence>
<feature type="domain" description="HTH luxR-type" evidence="5">
    <location>
        <begin position="1"/>
        <end position="46"/>
    </location>
</feature>
<keyword evidence="7" id="KW-1185">Reference proteome</keyword>
<dbReference type="Gene3D" id="1.10.10.10">
    <property type="entry name" value="Winged helix-like DNA-binding domain superfamily/Winged helix DNA-binding domain"/>
    <property type="match status" value="1"/>
</dbReference>
<dbReference type="SUPFAM" id="SSF46894">
    <property type="entry name" value="C-terminal effector domain of the bipartite response regulators"/>
    <property type="match status" value="1"/>
</dbReference>
<feature type="region of interest" description="Disordered" evidence="4">
    <location>
        <begin position="48"/>
        <end position="86"/>
    </location>
</feature>
<organism evidence="6 7">
    <name type="scientific">Streptomyces carpinensis</name>
    <dbReference type="NCBI Taxonomy" id="66369"/>
    <lineage>
        <taxon>Bacteria</taxon>
        <taxon>Bacillati</taxon>
        <taxon>Actinomycetota</taxon>
        <taxon>Actinomycetes</taxon>
        <taxon>Kitasatosporales</taxon>
        <taxon>Streptomycetaceae</taxon>
        <taxon>Streptomyces</taxon>
    </lineage>
</organism>
<evidence type="ECO:0000256" key="1">
    <source>
        <dbReference type="ARBA" id="ARBA00023015"/>
    </source>
</evidence>
<gene>
    <name evidence="6" type="ORF">ABT317_23135</name>
</gene>
<evidence type="ECO:0000313" key="7">
    <source>
        <dbReference type="Proteomes" id="UP001458415"/>
    </source>
</evidence>
<keyword evidence="3" id="KW-0804">Transcription</keyword>
<protein>
    <submittedName>
        <fullName evidence="6">LuxR C-terminal-related transcriptional regulator</fullName>
    </submittedName>
</protein>
<keyword evidence="2" id="KW-0238">DNA-binding</keyword>